<evidence type="ECO:0000259" key="3">
    <source>
        <dbReference type="PROSITE" id="PS51635"/>
    </source>
</evidence>
<dbReference type="GO" id="GO:0005737">
    <property type="term" value="C:cytoplasm"/>
    <property type="evidence" value="ECO:0007669"/>
    <property type="project" value="TreeGrafter"/>
</dbReference>
<dbReference type="GO" id="GO:0004806">
    <property type="term" value="F:triacylglycerol lipase activity"/>
    <property type="evidence" value="ECO:0007669"/>
    <property type="project" value="TreeGrafter"/>
</dbReference>
<reference evidence="5" key="1">
    <citation type="journal article" date="2019" name="IScience">
        <title>Narwhal Genome Reveals Long-Term Low Genetic Diversity despite Current Large Abundance Size.</title>
        <authorList>
            <person name="Westbury M.V."/>
            <person name="Petersen B."/>
            <person name="Garde E."/>
            <person name="Heide-Jorgensen M.P."/>
            <person name="Lorenzen E.D."/>
        </authorList>
    </citation>
    <scope>NUCLEOTIDE SEQUENCE [LARGE SCALE GENOMIC DNA]</scope>
</reference>
<feature type="domain" description="PNPLA" evidence="3">
    <location>
        <begin position="1"/>
        <end position="39"/>
    </location>
</feature>
<dbReference type="InterPro" id="IPR033562">
    <property type="entry name" value="PLPL"/>
</dbReference>
<gene>
    <name evidence="4" type="ORF">EI555_008172</name>
</gene>
<dbReference type="InterPro" id="IPR002641">
    <property type="entry name" value="PNPLA_dom"/>
</dbReference>
<feature type="non-terminal residue" evidence="4">
    <location>
        <position position="1"/>
    </location>
</feature>
<comment type="caution">
    <text evidence="2">Lacks conserved residue(s) required for the propagation of feature annotation.</text>
</comment>
<dbReference type="EMBL" id="RWIC01000603">
    <property type="protein sequence ID" value="TKC41822.1"/>
    <property type="molecule type" value="Genomic_DNA"/>
</dbReference>
<dbReference type="GO" id="GO:0016020">
    <property type="term" value="C:membrane"/>
    <property type="evidence" value="ECO:0007669"/>
    <property type="project" value="TreeGrafter"/>
</dbReference>
<dbReference type="Proteomes" id="UP000308365">
    <property type="component" value="Unassembled WGS sequence"/>
</dbReference>
<dbReference type="Gene3D" id="3.40.1090.10">
    <property type="entry name" value="Cytosolic phospholipase A2 catalytic domain"/>
    <property type="match status" value="1"/>
</dbReference>
<dbReference type="InterPro" id="IPR016035">
    <property type="entry name" value="Acyl_Trfase/lysoPLipase"/>
</dbReference>
<dbReference type="SUPFAM" id="SSF52151">
    <property type="entry name" value="FabD/lysophospholipase-like"/>
    <property type="match status" value="1"/>
</dbReference>
<dbReference type="GO" id="GO:0055088">
    <property type="term" value="P:lipid homeostasis"/>
    <property type="evidence" value="ECO:0007669"/>
    <property type="project" value="TreeGrafter"/>
</dbReference>
<dbReference type="GO" id="GO:0019433">
    <property type="term" value="P:triglyceride catabolic process"/>
    <property type="evidence" value="ECO:0007669"/>
    <property type="project" value="TreeGrafter"/>
</dbReference>
<comment type="caution">
    <text evidence="4">The sequence shown here is derived from an EMBL/GenBank/DDBJ whole genome shotgun (WGS) entry which is preliminary data.</text>
</comment>
<dbReference type="PANTHER" id="PTHR12406:SF4">
    <property type="entry name" value="PATATIN-LIKE PHOSPHOLIPASE DOMAIN-CONTAINING PROTEIN 5"/>
    <property type="match status" value="1"/>
</dbReference>
<sequence>ALVCTLSFPFYCGMIPPEFRGERYIDGALSNNLPFVDSPSTITVSPFHGTVDICPQSSLASMHELNAFNATFHTCTKNFFLGVTSSPEGVADNCRQGYLDALRFLERRGLIKEPVLWTLVSKEPPAPTDGTRDADCDRGQCPMCRAEESLSEGLPHVGFLLPGGPWVDANVPCTRPFEYVYFRSRRVVAWLPNMPADLRWMRGLLRNLVLKVYSRTKDQLLGPGRRPELTEDEWISLLCQVPTGPSAILPDISTGPTPAVLPHPVEISAALPGSGTLEPFCNPHSARKRVYCKAWEKKDPGFTQPQALKTTFADFLFLCSYWSPAPSSLRLLLPRTWPRSPDPPIRPEGTKLDQPSDWPLLNSIVALVLCLHLPRVPGKWWGLRLEL</sequence>
<proteinExistence type="predicted"/>
<evidence type="ECO:0000256" key="1">
    <source>
        <dbReference type="ARBA" id="ARBA00023098"/>
    </source>
</evidence>
<evidence type="ECO:0000256" key="2">
    <source>
        <dbReference type="PROSITE-ProRule" id="PRU01161"/>
    </source>
</evidence>
<keyword evidence="1" id="KW-0443">Lipid metabolism</keyword>
<dbReference type="PROSITE" id="PS51635">
    <property type="entry name" value="PNPLA"/>
    <property type="match status" value="1"/>
</dbReference>
<evidence type="ECO:0000313" key="4">
    <source>
        <dbReference type="EMBL" id="TKC41822.1"/>
    </source>
</evidence>
<dbReference type="GO" id="GO:0005811">
    <property type="term" value="C:lipid droplet"/>
    <property type="evidence" value="ECO:0007669"/>
    <property type="project" value="TreeGrafter"/>
</dbReference>
<evidence type="ECO:0000313" key="5">
    <source>
        <dbReference type="Proteomes" id="UP000308365"/>
    </source>
</evidence>
<organism evidence="4 5">
    <name type="scientific">Monodon monoceros</name>
    <name type="common">Narwhal</name>
    <name type="synonym">Ceratodon monodon</name>
    <dbReference type="NCBI Taxonomy" id="40151"/>
    <lineage>
        <taxon>Eukaryota</taxon>
        <taxon>Metazoa</taxon>
        <taxon>Chordata</taxon>
        <taxon>Craniata</taxon>
        <taxon>Vertebrata</taxon>
        <taxon>Euteleostomi</taxon>
        <taxon>Mammalia</taxon>
        <taxon>Eutheria</taxon>
        <taxon>Laurasiatheria</taxon>
        <taxon>Artiodactyla</taxon>
        <taxon>Whippomorpha</taxon>
        <taxon>Cetacea</taxon>
        <taxon>Odontoceti</taxon>
        <taxon>Monodontidae</taxon>
        <taxon>Monodon</taxon>
    </lineage>
</organism>
<dbReference type="PANTHER" id="PTHR12406">
    <property type="entry name" value="CALCIUM-INDEPENDENT PHOSPHOLIPASE A2 IPLA2 -RELATED"/>
    <property type="match status" value="1"/>
</dbReference>
<dbReference type="AlphaFoldDB" id="A0A4U1EYF1"/>
<feature type="short sequence motif" description="DGA/G" evidence="2">
    <location>
        <begin position="26"/>
        <end position="28"/>
    </location>
</feature>
<name>A0A4U1EYF1_MONMO</name>
<accession>A0A4U1EYF1</accession>
<protein>
    <recommendedName>
        <fullName evidence="3">PNPLA domain-containing protein</fullName>
    </recommendedName>
</protein>